<dbReference type="EMBL" id="JAQMWT010000350">
    <property type="protein sequence ID" value="KAJ8603519.1"/>
    <property type="molecule type" value="Genomic_DNA"/>
</dbReference>
<dbReference type="Gene3D" id="1.25.10.10">
    <property type="entry name" value="Leucine-rich Repeat Variant"/>
    <property type="match status" value="1"/>
</dbReference>
<dbReference type="InterPro" id="IPR002048">
    <property type="entry name" value="EF_hand_dom"/>
</dbReference>
<evidence type="ECO:0000313" key="7">
    <source>
        <dbReference type="Proteomes" id="UP001230188"/>
    </source>
</evidence>
<dbReference type="FunFam" id="1.10.238.10:FF:000336">
    <property type="entry name" value="HLH domain-containing protein"/>
    <property type="match status" value="1"/>
</dbReference>
<dbReference type="Proteomes" id="UP001230188">
    <property type="component" value="Unassembled WGS sequence"/>
</dbReference>
<dbReference type="InterPro" id="IPR018247">
    <property type="entry name" value="EF_Hand_1_Ca_BS"/>
</dbReference>
<evidence type="ECO:0000259" key="5">
    <source>
        <dbReference type="PROSITE" id="PS50222"/>
    </source>
</evidence>
<dbReference type="InterPro" id="IPR011992">
    <property type="entry name" value="EF-hand-dom_pair"/>
</dbReference>
<reference evidence="6" key="1">
    <citation type="submission" date="2023-01" db="EMBL/GenBank/DDBJ databases">
        <title>Metagenome sequencing of chrysophaentin producing Chrysophaeum taylorii.</title>
        <authorList>
            <person name="Davison J."/>
            <person name="Bewley C."/>
        </authorList>
    </citation>
    <scope>NUCLEOTIDE SEQUENCE</scope>
    <source>
        <strain evidence="6">NIES-1699</strain>
    </source>
</reference>
<evidence type="ECO:0000256" key="1">
    <source>
        <dbReference type="ARBA" id="ARBA00022723"/>
    </source>
</evidence>
<dbReference type="Pfam" id="PF13499">
    <property type="entry name" value="EF-hand_7"/>
    <property type="match status" value="1"/>
</dbReference>
<sequence>MDPEQQFTHVLAQEHAQAHAEHAEHNHEHMDEVRNELALPRVEHFDETRAARALRAIVSLARGSARSGSTVKAIRDALVRENKDTEALIEPFFSPQFKPSARKAAANLVNALAAPDDECPLTTDTTTRQESLCKDARLFSRLVFWLQAAVACHEVHSSDPEVRDDAKDAFWARQSVKQRVDPALVARPPRLSPRSGKAAPDLGWKVDDRELCLLVCQCLRSLCVCGWSATQISDAGAVPPLLTVVKHAPLDCMQAAAGVLLSIAIWRSHLIALHGGIQPFVRMLEARFHPLCRLIAVQILSQLANDPDDAVKILEAGGTPPLLALALDGKGQRNVPGGFEMTVKSRQGALWTLARLACHPPCIEILSQNYLKELSDIVLAGLDVGEAYVSKSPCESSLVLLKQFVSAAATSDENLAWGRELAVSAAPFVVSLLSSADNSEAVRAAAATCAAEIYATNAERRLVALGGSGDDVDVDDKGSRIKKKKDGGFKMKTDCDDESRDVHLEPGEYVHLVYGTRPPKQNSTSKNMKKQGRRGAILLTGSIVGTKKSTPTASTAPAPQLVVVFDASERAVLNSSNTPSNSRVPRAVTLEDGVLRWQPREEATGEVARVKRSSFNQTTANEVPVSRGGELDCVDIADCAPATADVLVTGGVPDTADIDVETCFVARTNARAVFFSALAPAKIKRNRLQVSRELRGAWISALLAARDEAIRAKGLKKRRRAAKINGAASKKGEGEGERSSRSSATERMKDEINPRKWEDAVMAHAAESSRERHPDHPDAIGELFKMATHPTTSATLSERGLAALLNLCSEPRVNRYVRDAYVDDLLAIPTTVSTGPSARDEAVSAKKFELLVLLNQIDVVEENLFRLRDAQARRAFRKVVLSWRRYLGYKALSDIKDLFDSRTLRELQDAFAEIDQDGSGYISVDELGEFFRRLSMPLTKKQIAEIVEEVDVDGNGAIDFEEFLLVVKTLESTRKIQSRLGVALSKASTLGIVTNFLKDTTGRSSAPQLREAFASTRATKQRSNDAARDDETRDRYEMSDRYDIRRQEMRRRWDRCAQTTFAAAKRASVLGQVSLDGVFRALAEEPQLVEGLGFVYKDRRVFVNETGHDRKLARRLAAAYEQALERAGHYDVLCRCADDAQLNIRGDLDYAEFETALWRVVREFRRAEAAISNDEPDR</sequence>
<accession>A0AAD7UES8</accession>
<dbReference type="InterPro" id="IPR016024">
    <property type="entry name" value="ARM-type_fold"/>
</dbReference>
<organism evidence="6 7">
    <name type="scientific">Chrysophaeum taylorii</name>
    <dbReference type="NCBI Taxonomy" id="2483200"/>
    <lineage>
        <taxon>Eukaryota</taxon>
        <taxon>Sar</taxon>
        <taxon>Stramenopiles</taxon>
        <taxon>Ochrophyta</taxon>
        <taxon>Pelagophyceae</taxon>
        <taxon>Pelagomonadales</taxon>
        <taxon>Pelagomonadaceae</taxon>
        <taxon>Chrysophaeum</taxon>
    </lineage>
</organism>
<keyword evidence="3" id="KW-0106">Calcium</keyword>
<feature type="compositionally biased region" description="Basic and acidic residues" evidence="4">
    <location>
        <begin position="1022"/>
        <end position="1034"/>
    </location>
</feature>
<evidence type="ECO:0000256" key="3">
    <source>
        <dbReference type="ARBA" id="ARBA00022837"/>
    </source>
</evidence>
<feature type="domain" description="EF-hand" evidence="5">
    <location>
        <begin position="902"/>
        <end position="937"/>
    </location>
</feature>
<feature type="region of interest" description="Disordered" evidence="4">
    <location>
        <begin position="1013"/>
        <end position="1034"/>
    </location>
</feature>
<proteinExistence type="predicted"/>
<feature type="compositionally biased region" description="Basic and acidic residues" evidence="4">
    <location>
        <begin position="730"/>
        <end position="752"/>
    </location>
</feature>
<dbReference type="SMART" id="SM00054">
    <property type="entry name" value="EFh"/>
    <property type="match status" value="2"/>
</dbReference>
<dbReference type="GO" id="GO:0005509">
    <property type="term" value="F:calcium ion binding"/>
    <property type="evidence" value="ECO:0007669"/>
    <property type="project" value="InterPro"/>
</dbReference>
<keyword evidence="2" id="KW-0677">Repeat</keyword>
<evidence type="ECO:0000256" key="4">
    <source>
        <dbReference type="SAM" id="MobiDB-lite"/>
    </source>
</evidence>
<evidence type="ECO:0000313" key="6">
    <source>
        <dbReference type="EMBL" id="KAJ8603519.1"/>
    </source>
</evidence>
<keyword evidence="1" id="KW-0479">Metal-binding</keyword>
<feature type="domain" description="EF-hand" evidence="5">
    <location>
        <begin position="938"/>
        <end position="973"/>
    </location>
</feature>
<dbReference type="AlphaFoldDB" id="A0AAD7UES8"/>
<gene>
    <name evidence="6" type="ORF">CTAYLR_005143</name>
</gene>
<feature type="region of interest" description="Disordered" evidence="4">
    <location>
        <begin position="721"/>
        <end position="752"/>
    </location>
</feature>
<dbReference type="InterPro" id="IPR011989">
    <property type="entry name" value="ARM-like"/>
</dbReference>
<keyword evidence="7" id="KW-1185">Reference proteome</keyword>
<protein>
    <recommendedName>
        <fullName evidence="5">EF-hand domain-containing protein</fullName>
    </recommendedName>
</protein>
<dbReference type="SUPFAM" id="SSF47473">
    <property type="entry name" value="EF-hand"/>
    <property type="match status" value="1"/>
</dbReference>
<name>A0AAD7UES8_9STRA</name>
<dbReference type="CDD" id="cd00051">
    <property type="entry name" value="EFh"/>
    <property type="match status" value="1"/>
</dbReference>
<dbReference type="Gene3D" id="1.10.238.10">
    <property type="entry name" value="EF-hand"/>
    <property type="match status" value="1"/>
</dbReference>
<comment type="caution">
    <text evidence="6">The sequence shown here is derived from an EMBL/GenBank/DDBJ whole genome shotgun (WGS) entry which is preliminary data.</text>
</comment>
<evidence type="ECO:0000256" key="2">
    <source>
        <dbReference type="ARBA" id="ARBA00022737"/>
    </source>
</evidence>
<dbReference type="InterPro" id="IPR050145">
    <property type="entry name" value="Centrin_CML-like"/>
</dbReference>
<dbReference type="PROSITE" id="PS50222">
    <property type="entry name" value="EF_HAND_2"/>
    <property type="match status" value="2"/>
</dbReference>
<dbReference type="PANTHER" id="PTHR23050">
    <property type="entry name" value="CALCIUM BINDING PROTEIN"/>
    <property type="match status" value="1"/>
</dbReference>
<dbReference type="SUPFAM" id="SSF48371">
    <property type="entry name" value="ARM repeat"/>
    <property type="match status" value="1"/>
</dbReference>
<dbReference type="PROSITE" id="PS00018">
    <property type="entry name" value="EF_HAND_1"/>
    <property type="match status" value="2"/>
</dbReference>